<evidence type="ECO:0000313" key="3">
    <source>
        <dbReference type="EMBL" id="MCM1983758.1"/>
    </source>
</evidence>
<evidence type="ECO:0000313" key="4">
    <source>
        <dbReference type="Proteomes" id="UP000031561"/>
    </source>
</evidence>
<comment type="caution">
    <text evidence="3">The sequence shown here is derived from an EMBL/GenBank/DDBJ whole genome shotgun (WGS) entry which is preliminary data.</text>
</comment>
<dbReference type="RefSeq" id="WP_166282732.1">
    <property type="nucleotide sequence ID" value="NZ_JTHE03000077.1"/>
</dbReference>
<keyword evidence="1" id="KW-0051">Antiviral defense</keyword>
<accession>A0ABD4T5R1</accession>
<dbReference type="GO" id="GO:0051607">
    <property type="term" value="P:defense response to virus"/>
    <property type="evidence" value="ECO:0007669"/>
    <property type="project" value="UniProtKB-KW"/>
</dbReference>
<dbReference type="InterPro" id="IPR013490">
    <property type="entry name" value="CRISPR-assoc_RAMP_Csx10"/>
</dbReference>
<dbReference type="EMBL" id="JTHE03000077">
    <property type="protein sequence ID" value="MCM1983758.1"/>
    <property type="molecule type" value="Genomic_DNA"/>
</dbReference>
<proteinExistence type="predicted"/>
<reference evidence="3 4" key="1">
    <citation type="journal article" date="2015" name="Genome Announc.">
        <title>Draft Genome Sequence of Filamentous Marine Cyanobacterium Lyngbya confervoides Strain BDU141951.</title>
        <authorList>
            <person name="Chandrababunaidu M.M."/>
            <person name="Sen D."/>
            <person name="Tripathy S."/>
        </authorList>
    </citation>
    <scope>NUCLEOTIDE SEQUENCE [LARGE SCALE GENOMIC DNA]</scope>
    <source>
        <strain evidence="3 4">BDU141951</strain>
    </source>
</reference>
<keyword evidence="4" id="KW-1185">Reference proteome</keyword>
<dbReference type="Pfam" id="PF03787">
    <property type="entry name" value="RAMPs"/>
    <property type="match status" value="1"/>
</dbReference>
<name>A0ABD4T5R1_9CYAN</name>
<dbReference type="NCBIfam" id="TIGR02674">
    <property type="entry name" value="cas_cyan_RAMP_2"/>
    <property type="match status" value="1"/>
</dbReference>
<organism evidence="3 4">
    <name type="scientific">Lyngbya confervoides BDU141951</name>
    <dbReference type="NCBI Taxonomy" id="1574623"/>
    <lineage>
        <taxon>Bacteria</taxon>
        <taxon>Bacillati</taxon>
        <taxon>Cyanobacteriota</taxon>
        <taxon>Cyanophyceae</taxon>
        <taxon>Oscillatoriophycideae</taxon>
        <taxon>Oscillatoriales</taxon>
        <taxon>Microcoleaceae</taxon>
        <taxon>Lyngbya</taxon>
    </lineage>
</organism>
<dbReference type="AlphaFoldDB" id="A0ABD4T5R1"/>
<evidence type="ECO:0000259" key="2">
    <source>
        <dbReference type="Pfam" id="PF03787"/>
    </source>
</evidence>
<protein>
    <submittedName>
        <fullName evidence="3">CRISPR-associated RAMP protein Csx10</fullName>
    </submittedName>
</protein>
<sequence>MTCIQLVLNAQAPLAIGRSKPGGSISQSETYIPGSVIRGAIASELIRLSESENHDFSTGEDDFNALFLGENAAIFQNAYPVEYSKIQNPALTRVIPSTAATAKSNPGFIGKGAGVFDTLIDRYCARLHGQIYDPVFPDEAGGRVEPLSGFYQEIAAGQYVTPSVSTRLLTRVGINRRRATAQEKILYSIEVINETESGKNHPACFMSYLHLPDQSLCDPLVKFLDGRIIRVGGSASRGLGKVKLEAKRLKKKLNFRKRYDTFNQCVGKQWRQWNQLFAMNATINAETFKQLRFFSINLESDAILQEDWQRTMVLSPQLLQEFANIPNDSLQLEGSSCSYDYVSGWNSAWGLMKDTDLITQKGACFLYSIHSEHECDWLRALEHLENMGVGDRRTEGFGQIYVCNPFHLNTRETII</sequence>
<dbReference type="InterPro" id="IPR005537">
    <property type="entry name" value="RAMP_III_fam"/>
</dbReference>
<gene>
    <name evidence="3" type="primary">csx10</name>
    <name evidence="3" type="ORF">QQ91_0013110</name>
</gene>
<dbReference type="Proteomes" id="UP000031561">
    <property type="component" value="Unassembled WGS sequence"/>
</dbReference>
<feature type="domain" description="CRISPR type III-associated protein" evidence="2">
    <location>
        <begin position="27"/>
        <end position="243"/>
    </location>
</feature>
<evidence type="ECO:0000256" key="1">
    <source>
        <dbReference type="ARBA" id="ARBA00023118"/>
    </source>
</evidence>